<sequence>MYSMQKQEFTISAYTENTIGLLNRITIMFTRRRINIESLTVSESAIAGISKFTIVVNDLEDRITKLCVQIERHVEVLKCFYHRNDEIVHQEVALYKVSSEALLAGDQIEKIVRAYHARILEITPTYTVIEKTGHKAETQELFDKLNPYGVIQFIRSGRVAITRSNIEKLSEFLKERDRVQTVLDKQK</sequence>
<name>A0AC61NLG7_9BACT</name>
<keyword evidence="2" id="KW-1185">Reference proteome</keyword>
<reference evidence="1" key="1">
    <citation type="submission" date="2021-08" db="EMBL/GenBank/DDBJ databases">
        <title>Novel anaerobic bacterium isolated from sea squirt in East Sea, Republic of Korea.</title>
        <authorList>
            <person name="Nguyen T.H."/>
            <person name="Li Z."/>
            <person name="Lee Y.-J."/>
            <person name="Ko J."/>
            <person name="Kim S.-G."/>
        </authorList>
    </citation>
    <scope>NUCLEOTIDE SEQUENCE</scope>
    <source>
        <strain evidence="1">KCTC 25031</strain>
    </source>
</reference>
<dbReference type="EC" id="2.2.1.6" evidence="1"/>
<evidence type="ECO:0000313" key="1">
    <source>
        <dbReference type="EMBL" id="QZE15945.1"/>
    </source>
</evidence>
<evidence type="ECO:0000313" key="2">
    <source>
        <dbReference type="Proteomes" id="UP000826212"/>
    </source>
</evidence>
<keyword evidence="1" id="KW-0808">Transferase</keyword>
<dbReference type="Proteomes" id="UP000826212">
    <property type="component" value="Chromosome"/>
</dbReference>
<gene>
    <name evidence="1" type="primary">ilvN</name>
    <name evidence="1" type="ORF">K4L44_03030</name>
</gene>
<protein>
    <submittedName>
        <fullName evidence="1">Acetolactate synthase small subunit</fullName>
        <ecNumber evidence="1">2.2.1.6</ecNumber>
    </submittedName>
</protein>
<organism evidence="1 2">
    <name type="scientific">Halosquirtibacter laminarini</name>
    <dbReference type="NCBI Taxonomy" id="3374600"/>
    <lineage>
        <taxon>Bacteria</taxon>
        <taxon>Pseudomonadati</taxon>
        <taxon>Bacteroidota</taxon>
        <taxon>Bacteroidia</taxon>
        <taxon>Marinilabiliales</taxon>
        <taxon>Prolixibacteraceae</taxon>
        <taxon>Halosquirtibacter</taxon>
    </lineage>
</organism>
<dbReference type="EMBL" id="CP081303">
    <property type="protein sequence ID" value="QZE15945.1"/>
    <property type="molecule type" value="Genomic_DNA"/>
</dbReference>
<proteinExistence type="predicted"/>
<accession>A0AC61NLG7</accession>